<comment type="caution">
    <text evidence="1">The sequence shown here is derived from an EMBL/GenBank/DDBJ whole genome shotgun (WGS) entry which is preliminary data.</text>
</comment>
<dbReference type="InterPro" id="IPR011012">
    <property type="entry name" value="Longin-like_dom_sf"/>
</dbReference>
<sequence length="167" mass="19263">MANKIFFNKPLHIQPIQHLKGEETLVSEQIQQDGSESHESIPNSNDNELEMNDLLKYHFLSNMALDIFLSDFYEGDVGKPSLLFIQDGLNVYGYETSTKLRILIGTGFKITPDFINIFKQIQRVYLNVVLNPFQNNDPANSNINEKKLSSKIDDIIHKWHIINRELS</sequence>
<organism evidence="1 2">
    <name type="scientific">Wickerhamomyces mucosus</name>
    <dbReference type="NCBI Taxonomy" id="1378264"/>
    <lineage>
        <taxon>Eukaryota</taxon>
        <taxon>Fungi</taxon>
        <taxon>Dikarya</taxon>
        <taxon>Ascomycota</taxon>
        <taxon>Saccharomycotina</taxon>
        <taxon>Saccharomycetes</taxon>
        <taxon>Phaffomycetales</taxon>
        <taxon>Wickerhamomycetaceae</taxon>
        <taxon>Wickerhamomyces</taxon>
    </lineage>
</organism>
<dbReference type="GO" id="GO:0005737">
    <property type="term" value="C:cytoplasm"/>
    <property type="evidence" value="ECO:0007669"/>
    <property type="project" value="GOC"/>
</dbReference>
<dbReference type="Gene3D" id="3.30.450.70">
    <property type="match status" value="1"/>
</dbReference>
<accession>A0A9P8PJF2</accession>
<keyword evidence="2" id="KW-1185">Reference proteome</keyword>
<dbReference type="GO" id="GO:0006888">
    <property type="term" value="P:endoplasmic reticulum to Golgi vesicle-mediated transport"/>
    <property type="evidence" value="ECO:0007669"/>
    <property type="project" value="InterPro"/>
</dbReference>
<protein>
    <submittedName>
        <fullName evidence="1">Uncharacterized protein</fullName>
    </submittedName>
</protein>
<dbReference type="InterPro" id="IPR006722">
    <property type="entry name" value="Sedlin"/>
</dbReference>
<dbReference type="Pfam" id="PF04628">
    <property type="entry name" value="Sedlin_N"/>
    <property type="match status" value="1"/>
</dbReference>
<dbReference type="EMBL" id="JAEUBF010001113">
    <property type="protein sequence ID" value="KAH3672720.1"/>
    <property type="molecule type" value="Genomic_DNA"/>
</dbReference>
<dbReference type="SUPFAM" id="SSF64356">
    <property type="entry name" value="SNARE-like"/>
    <property type="match status" value="1"/>
</dbReference>
<evidence type="ECO:0000313" key="2">
    <source>
        <dbReference type="Proteomes" id="UP000769528"/>
    </source>
</evidence>
<dbReference type="Proteomes" id="UP000769528">
    <property type="component" value="Unassembled WGS sequence"/>
</dbReference>
<name>A0A9P8PJF2_9ASCO</name>
<evidence type="ECO:0000313" key="1">
    <source>
        <dbReference type="EMBL" id="KAH3672720.1"/>
    </source>
</evidence>
<reference evidence="1" key="2">
    <citation type="submission" date="2021-01" db="EMBL/GenBank/DDBJ databases">
        <authorList>
            <person name="Schikora-Tamarit M.A."/>
        </authorList>
    </citation>
    <scope>NUCLEOTIDE SEQUENCE</scope>
    <source>
        <strain evidence="1">CBS6341</strain>
    </source>
</reference>
<dbReference type="AlphaFoldDB" id="A0A9P8PJF2"/>
<proteinExistence type="predicted"/>
<dbReference type="OrthoDB" id="18320at2759"/>
<reference evidence="1" key="1">
    <citation type="journal article" date="2021" name="Open Biol.">
        <title>Shared evolutionary footprints suggest mitochondrial oxidative damage underlies multiple complex I losses in fungi.</title>
        <authorList>
            <person name="Schikora-Tamarit M.A."/>
            <person name="Marcet-Houben M."/>
            <person name="Nosek J."/>
            <person name="Gabaldon T."/>
        </authorList>
    </citation>
    <scope>NUCLEOTIDE SEQUENCE</scope>
    <source>
        <strain evidence="1">CBS6341</strain>
    </source>
</reference>
<gene>
    <name evidence="1" type="ORF">WICMUC_004126</name>
</gene>